<dbReference type="HOGENOM" id="CLU_035526_1_0_1"/>
<gene>
    <name evidence="3" type="ORF">M404DRAFT_154116</name>
</gene>
<protein>
    <submittedName>
        <fullName evidence="3">Uncharacterized protein</fullName>
    </submittedName>
</protein>
<reference evidence="3 4" key="1">
    <citation type="submission" date="2014-04" db="EMBL/GenBank/DDBJ databases">
        <authorList>
            <consortium name="DOE Joint Genome Institute"/>
            <person name="Kuo A."/>
            <person name="Kohler A."/>
            <person name="Costa M.D."/>
            <person name="Nagy L.G."/>
            <person name="Floudas D."/>
            <person name="Copeland A."/>
            <person name="Barry K.W."/>
            <person name="Cichocki N."/>
            <person name="Veneault-Fourrey C."/>
            <person name="LaButti K."/>
            <person name="Lindquist E.A."/>
            <person name="Lipzen A."/>
            <person name="Lundell T."/>
            <person name="Morin E."/>
            <person name="Murat C."/>
            <person name="Sun H."/>
            <person name="Tunlid A."/>
            <person name="Henrissat B."/>
            <person name="Grigoriev I.V."/>
            <person name="Hibbett D.S."/>
            <person name="Martin F."/>
            <person name="Nordberg H.P."/>
            <person name="Cantor M.N."/>
            <person name="Hua S.X."/>
        </authorList>
    </citation>
    <scope>NUCLEOTIDE SEQUENCE [LARGE SCALE GENOMIC DNA]</scope>
    <source>
        <strain evidence="3 4">Marx 270</strain>
    </source>
</reference>
<dbReference type="OrthoDB" id="2654227at2759"/>
<proteinExistence type="predicted"/>
<keyword evidence="1" id="KW-0175">Coiled coil</keyword>
<dbReference type="Proteomes" id="UP000054217">
    <property type="component" value="Unassembled WGS sequence"/>
</dbReference>
<name>A0A0C3ISK3_PISTI</name>
<reference evidence="4" key="2">
    <citation type="submission" date="2015-01" db="EMBL/GenBank/DDBJ databases">
        <title>Evolutionary Origins and Diversification of the Mycorrhizal Mutualists.</title>
        <authorList>
            <consortium name="DOE Joint Genome Institute"/>
            <consortium name="Mycorrhizal Genomics Consortium"/>
            <person name="Kohler A."/>
            <person name="Kuo A."/>
            <person name="Nagy L.G."/>
            <person name="Floudas D."/>
            <person name="Copeland A."/>
            <person name="Barry K.W."/>
            <person name="Cichocki N."/>
            <person name="Veneault-Fourrey C."/>
            <person name="LaButti K."/>
            <person name="Lindquist E.A."/>
            <person name="Lipzen A."/>
            <person name="Lundell T."/>
            <person name="Morin E."/>
            <person name="Murat C."/>
            <person name="Riley R."/>
            <person name="Ohm R."/>
            <person name="Sun H."/>
            <person name="Tunlid A."/>
            <person name="Henrissat B."/>
            <person name="Grigoriev I.V."/>
            <person name="Hibbett D.S."/>
            <person name="Martin F."/>
        </authorList>
    </citation>
    <scope>NUCLEOTIDE SEQUENCE [LARGE SCALE GENOMIC DNA]</scope>
    <source>
        <strain evidence="4">Marx 270</strain>
    </source>
</reference>
<evidence type="ECO:0000313" key="3">
    <source>
        <dbReference type="EMBL" id="KIN99862.1"/>
    </source>
</evidence>
<feature type="region of interest" description="Disordered" evidence="2">
    <location>
        <begin position="1"/>
        <end position="43"/>
    </location>
</feature>
<feature type="coiled-coil region" evidence="1">
    <location>
        <begin position="73"/>
        <end position="100"/>
    </location>
</feature>
<accession>A0A0C3ISK3</accession>
<sequence>MGPSANDYSLGYTTRHSDQGSPAFFNGHAPRDTRSHANLQPSSGTIPLPLLVEEIKKINTNLSELRVANIDTRRELAHRIEAAETAIAELREELSSLSSKQTKLPTVTKNISNQHPKLKTILHNKVLELCAVDRLSTEERLSIMAEHIRGLPNKHLTEEIDGRVIWRPAWSEQVDSTVNTSFLRAIVDTIMADETARRLQSKGELEDEDHVPSTIMTMAKQYWRTLAAEVRAAADPVKQVKSQDRNREKRHRARQAQMANRRREATREFEKRYDVDSVDAMLDTDFGSDHLTIDEDMSEDSHRRRKKQDVPMNGWMRVGLTWRSLDISPIIYVNCDDASGRPIDSERLQSTSEPTNKRRKTTKKRDNFTRSFDAAPSKMEDQPPHSGKAKPTIPFRTMINEAWLTAHPSQQVMDGMHWLKGFYSHAKEGELSTIDRDYLDELAKQLGGDEDI</sequence>
<evidence type="ECO:0000256" key="1">
    <source>
        <dbReference type="SAM" id="Coils"/>
    </source>
</evidence>
<keyword evidence="4" id="KW-1185">Reference proteome</keyword>
<feature type="region of interest" description="Disordered" evidence="2">
    <location>
        <begin position="234"/>
        <end position="267"/>
    </location>
</feature>
<feature type="region of interest" description="Disordered" evidence="2">
    <location>
        <begin position="336"/>
        <end position="392"/>
    </location>
</feature>
<dbReference type="InParanoid" id="A0A0C3ISK3"/>
<evidence type="ECO:0000256" key="2">
    <source>
        <dbReference type="SAM" id="MobiDB-lite"/>
    </source>
</evidence>
<dbReference type="AlphaFoldDB" id="A0A0C3ISK3"/>
<dbReference type="EMBL" id="KN832001">
    <property type="protein sequence ID" value="KIN99862.1"/>
    <property type="molecule type" value="Genomic_DNA"/>
</dbReference>
<evidence type="ECO:0000313" key="4">
    <source>
        <dbReference type="Proteomes" id="UP000054217"/>
    </source>
</evidence>
<organism evidence="3 4">
    <name type="scientific">Pisolithus tinctorius Marx 270</name>
    <dbReference type="NCBI Taxonomy" id="870435"/>
    <lineage>
        <taxon>Eukaryota</taxon>
        <taxon>Fungi</taxon>
        <taxon>Dikarya</taxon>
        <taxon>Basidiomycota</taxon>
        <taxon>Agaricomycotina</taxon>
        <taxon>Agaricomycetes</taxon>
        <taxon>Agaricomycetidae</taxon>
        <taxon>Boletales</taxon>
        <taxon>Sclerodermatineae</taxon>
        <taxon>Pisolithaceae</taxon>
        <taxon>Pisolithus</taxon>
    </lineage>
</organism>